<evidence type="ECO:0000313" key="3">
    <source>
        <dbReference type="EMBL" id="MBY8338218.1"/>
    </source>
</evidence>
<feature type="region of interest" description="Disordered" evidence="1">
    <location>
        <begin position="145"/>
        <end position="168"/>
    </location>
</feature>
<feature type="chain" id="PRO_5045365028" evidence="2">
    <location>
        <begin position="24"/>
        <end position="168"/>
    </location>
</feature>
<dbReference type="RefSeq" id="WP_222825710.1">
    <property type="nucleotide sequence ID" value="NZ_JAHWXP010000004.1"/>
</dbReference>
<name>A0ABS7PGM1_9SPHN</name>
<evidence type="ECO:0000256" key="2">
    <source>
        <dbReference type="SAM" id="SignalP"/>
    </source>
</evidence>
<evidence type="ECO:0000256" key="1">
    <source>
        <dbReference type="SAM" id="MobiDB-lite"/>
    </source>
</evidence>
<dbReference type="PROSITE" id="PS51257">
    <property type="entry name" value="PROKAR_LIPOPROTEIN"/>
    <property type="match status" value="1"/>
</dbReference>
<reference evidence="3 4" key="1">
    <citation type="submission" date="2021-07" db="EMBL/GenBank/DDBJ databases">
        <title>Alteriqipengyuania abyssalis NZ-12B nov, sp.nov isolated from deep sea sponge in pacific ocean.</title>
        <authorList>
            <person name="Tareen S."/>
            <person name="Wink J."/>
        </authorList>
    </citation>
    <scope>NUCLEOTIDE SEQUENCE [LARGE SCALE GENOMIC DNA]</scope>
    <source>
        <strain evidence="3 4">NZ-12B</strain>
    </source>
</reference>
<dbReference type="Gene3D" id="3.10.450.590">
    <property type="match status" value="1"/>
</dbReference>
<sequence>MLKWIAMVLAGVLLAGCNPVQQAKDARAQVDLFHKRLNAGEDQAIWTNAGEQLRKATSREDFVRLLGTVRKSLGPVEETSQTNVNMNTSPQGSFTTLQMETHFERGRGVETFVFSGSGDSLRLVGYNINSPDMMADVFENYADEPSAEATGSAEANDSPAIRIAPAEQ</sequence>
<organism evidence="3 4">
    <name type="scientific">Alteriqipengyuania abyssalis</name>
    <dbReference type="NCBI Taxonomy" id="2860200"/>
    <lineage>
        <taxon>Bacteria</taxon>
        <taxon>Pseudomonadati</taxon>
        <taxon>Pseudomonadota</taxon>
        <taxon>Alphaproteobacteria</taxon>
        <taxon>Sphingomonadales</taxon>
        <taxon>Erythrobacteraceae</taxon>
        <taxon>Alteriqipengyuania</taxon>
    </lineage>
</organism>
<protein>
    <submittedName>
        <fullName evidence="3">DUF4019 domain-containing protein</fullName>
    </submittedName>
</protein>
<keyword evidence="4" id="KW-1185">Reference proteome</keyword>
<dbReference type="Proteomes" id="UP000759298">
    <property type="component" value="Unassembled WGS sequence"/>
</dbReference>
<dbReference type="InterPro" id="IPR025091">
    <property type="entry name" value="DUF4019"/>
</dbReference>
<proteinExistence type="predicted"/>
<dbReference type="Pfam" id="PF13211">
    <property type="entry name" value="DUF4019"/>
    <property type="match status" value="1"/>
</dbReference>
<gene>
    <name evidence="3" type="ORF">KYN89_14300</name>
</gene>
<keyword evidence="2" id="KW-0732">Signal</keyword>
<comment type="caution">
    <text evidence="3">The sequence shown here is derived from an EMBL/GenBank/DDBJ whole genome shotgun (WGS) entry which is preliminary data.</text>
</comment>
<dbReference type="EMBL" id="JAHWXP010000004">
    <property type="protein sequence ID" value="MBY8338218.1"/>
    <property type="molecule type" value="Genomic_DNA"/>
</dbReference>
<evidence type="ECO:0000313" key="4">
    <source>
        <dbReference type="Proteomes" id="UP000759298"/>
    </source>
</evidence>
<feature type="signal peptide" evidence="2">
    <location>
        <begin position="1"/>
        <end position="23"/>
    </location>
</feature>
<accession>A0ABS7PGM1</accession>